<dbReference type="PANTHER" id="PTHR35145">
    <property type="entry name" value="CYTOPLASMIC PROTEIN-RELATED"/>
    <property type="match status" value="1"/>
</dbReference>
<keyword evidence="3" id="KW-1185">Reference proteome</keyword>
<dbReference type="Pfam" id="PF04237">
    <property type="entry name" value="YjbR"/>
    <property type="match status" value="1"/>
</dbReference>
<keyword evidence="2" id="KW-0238">DNA-binding</keyword>
<dbReference type="InterPro" id="IPR007351">
    <property type="entry name" value="YjbR"/>
</dbReference>
<organism evidence="2 3">
    <name type="scientific">Microbacterium galbinum</name>
    <dbReference type="NCBI Taxonomy" id="2851646"/>
    <lineage>
        <taxon>Bacteria</taxon>
        <taxon>Bacillati</taxon>
        <taxon>Actinomycetota</taxon>
        <taxon>Actinomycetes</taxon>
        <taxon>Micrococcales</taxon>
        <taxon>Microbacteriaceae</taxon>
        <taxon>Microbacterium</taxon>
    </lineage>
</organism>
<gene>
    <name evidence="2" type="ORF">KV396_01930</name>
</gene>
<feature type="compositionally biased region" description="Pro residues" evidence="1">
    <location>
        <begin position="127"/>
        <end position="138"/>
    </location>
</feature>
<dbReference type="RefSeq" id="WP_247956663.1">
    <property type="nucleotide sequence ID" value="NZ_CP078077.1"/>
</dbReference>
<dbReference type="Proteomes" id="UP000831963">
    <property type="component" value="Chromosome"/>
</dbReference>
<evidence type="ECO:0000313" key="2">
    <source>
        <dbReference type="EMBL" id="UPL13304.1"/>
    </source>
</evidence>
<protein>
    <submittedName>
        <fullName evidence="2">MmcQ/YjbR family DNA-binding protein</fullName>
    </submittedName>
</protein>
<dbReference type="Gene3D" id="3.90.1150.30">
    <property type="match status" value="1"/>
</dbReference>
<dbReference type="InterPro" id="IPR038056">
    <property type="entry name" value="YjbR-like_sf"/>
</dbReference>
<proteinExistence type="predicted"/>
<dbReference type="InterPro" id="IPR058532">
    <property type="entry name" value="YjbR/MT2646/Rv2570-like"/>
</dbReference>
<sequence>MDADALTTTAAERAEELAGAELTNPFGPEWDVYKVRGRVFLLLPLDGTGRVTVKSHPDDAVALRETFADILPGYHMNKKHWISLRPGPSLEPGLVTELVTESYLLVVEKLPRAQRPVDPELFARPAPEIPPVPDPAGS</sequence>
<dbReference type="EMBL" id="CP078077">
    <property type="protein sequence ID" value="UPL13304.1"/>
    <property type="molecule type" value="Genomic_DNA"/>
</dbReference>
<dbReference type="PANTHER" id="PTHR35145:SF1">
    <property type="entry name" value="CYTOPLASMIC PROTEIN"/>
    <property type="match status" value="1"/>
</dbReference>
<name>A0ABY4IL27_9MICO</name>
<evidence type="ECO:0000256" key="1">
    <source>
        <dbReference type="SAM" id="MobiDB-lite"/>
    </source>
</evidence>
<dbReference type="SUPFAM" id="SSF142906">
    <property type="entry name" value="YjbR-like"/>
    <property type="match status" value="1"/>
</dbReference>
<evidence type="ECO:0000313" key="3">
    <source>
        <dbReference type="Proteomes" id="UP000831963"/>
    </source>
</evidence>
<reference evidence="2 3" key="1">
    <citation type="submission" date="2021-06" db="EMBL/GenBank/DDBJ databases">
        <title>Genome-based taxonomic framework of Microbacterium strains isolated from marine environment, the description of four new species and reclassification of four preexisting species.</title>
        <authorList>
            <person name="Lee S.D."/>
            <person name="Kim S.-M."/>
            <person name="Byeon Y.-S."/>
            <person name="Yang H.L."/>
            <person name="Kim I.S."/>
        </authorList>
    </citation>
    <scope>NUCLEOTIDE SEQUENCE [LARGE SCALE GENOMIC DNA]</scope>
    <source>
        <strain evidence="2 3">SSW1-36</strain>
    </source>
</reference>
<dbReference type="GO" id="GO:0003677">
    <property type="term" value="F:DNA binding"/>
    <property type="evidence" value="ECO:0007669"/>
    <property type="project" value="UniProtKB-KW"/>
</dbReference>
<feature type="region of interest" description="Disordered" evidence="1">
    <location>
        <begin position="117"/>
        <end position="138"/>
    </location>
</feature>
<accession>A0ABY4IL27</accession>